<reference evidence="14 15" key="1">
    <citation type="submission" date="2022-01" db="EMBL/GenBank/DDBJ databases">
        <title>Alkalihalobacillus sp. EGI L200015, a novel bacterium isolated from a salt lake sediment.</title>
        <authorList>
            <person name="Gao L."/>
            <person name="Fang B.-Z."/>
            <person name="Li W.-J."/>
        </authorList>
    </citation>
    <scope>NUCLEOTIDE SEQUENCE [LARGE SCALE GENOMIC DNA]</scope>
    <source>
        <strain evidence="14 15">KCTC 12718</strain>
    </source>
</reference>
<evidence type="ECO:0000256" key="5">
    <source>
        <dbReference type="ARBA" id="ARBA00011447"/>
    </source>
</evidence>
<dbReference type="PANTHER" id="PTHR48078">
    <property type="entry name" value="THREONINE DEHYDRATASE, MITOCHONDRIAL-RELATED"/>
    <property type="match status" value="1"/>
</dbReference>
<gene>
    <name evidence="14" type="primary">ilvA</name>
    <name evidence="14" type="ORF">L2716_17520</name>
</gene>
<comment type="function">
    <text evidence="11 12">Catalyzes the anaerobic formation of alpha-ketobutyrate and ammonia from threonine in a two-step reaction. The first step involved a dehydration of threonine and a production of enamine intermediates (aminocrotonate), which tautomerizes to its imine form (iminobutyrate). Both intermediates are unstable and short-lived. The second step is the nonenzymatic hydrolysis of the enamine/imine intermediates to form 2-ketobutyrate and free ammonia. In the low water environment of the cell, the second step is accelerated by RidA.</text>
</comment>
<dbReference type="PROSITE" id="PS00165">
    <property type="entry name" value="DEHYDRATASE_SER_THR"/>
    <property type="match status" value="1"/>
</dbReference>
<comment type="subunit">
    <text evidence="5 12">In the native structure, TdcB is in a dimeric form, whereas in the TdcB-AMP complex, it exists in a tetrameric form (dimer of dimers).</text>
</comment>
<evidence type="ECO:0000256" key="1">
    <source>
        <dbReference type="ARBA" id="ARBA00001274"/>
    </source>
</evidence>
<dbReference type="Pfam" id="PF00291">
    <property type="entry name" value="PALP"/>
    <property type="match status" value="1"/>
</dbReference>
<evidence type="ECO:0000256" key="2">
    <source>
        <dbReference type="ARBA" id="ARBA00001933"/>
    </source>
</evidence>
<evidence type="ECO:0000256" key="11">
    <source>
        <dbReference type="ARBA" id="ARBA00025527"/>
    </source>
</evidence>
<keyword evidence="15" id="KW-1185">Reference proteome</keyword>
<comment type="pathway">
    <text evidence="3 12">Amino-acid degradation; L-threonine degradation via propanoate pathway; propanoate from L-threonine: step 1/4.</text>
</comment>
<dbReference type="NCBIfam" id="TIGR01127">
    <property type="entry name" value="ilvA_1Cterm"/>
    <property type="match status" value="1"/>
</dbReference>
<comment type="cofactor">
    <cofactor evidence="2 12">
        <name>pyridoxal 5'-phosphate</name>
        <dbReference type="ChEBI" id="CHEBI:597326"/>
    </cofactor>
</comment>
<dbReference type="CDD" id="cd01562">
    <property type="entry name" value="Thr-dehyd"/>
    <property type="match status" value="1"/>
</dbReference>
<dbReference type="EC" id="4.3.1.19" evidence="6 12"/>
<dbReference type="InterPro" id="IPR036052">
    <property type="entry name" value="TrpB-like_PALP_sf"/>
</dbReference>
<dbReference type="InterPro" id="IPR005789">
    <property type="entry name" value="Thr_deHydtase_catblc"/>
</dbReference>
<comment type="similarity">
    <text evidence="4 12">Belongs to the serine/threonine dehydratase family.</text>
</comment>
<organism evidence="14 15">
    <name type="scientific">Pseudalkalibacillus berkeleyi</name>
    <dbReference type="NCBI Taxonomy" id="1069813"/>
    <lineage>
        <taxon>Bacteria</taxon>
        <taxon>Bacillati</taxon>
        <taxon>Bacillota</taxon>
        <taxon>Bacilli</taxon>
        <taxon>Bacillales</taxon>
        <taxon>Fictibacillaceae</taxon>
        <taxon>Pseudalkalibacillus</taxon>
    </lineage>
</organism>
<dbReference type="Gene3D" id="3.40.50.1100">
    <property type="match status" value="2"/>
</dbReference>
<evidence type="ECO:0000259" key="13">
    <source>
        <dbReference type="Pfam" id="PF00291"/>
    </source>
</evidence>
<accession>A0ABS9H6L3</accession>
<comment type="caution">
    <text evidence="14">The sequence shown here is derived from an EMBL/GenBank/DDBJ whole genome shotgun (WGS) entry which is preliminary data.</text>
</comment>
<dbReference type="EMBL" id="JAKIJS010000005">
    <property type="protein sequence ID" value="MCF6139518.1"/>
    <property type="molecule type" value="Genomic_DNA"/>
</dbReference>
<dbReference type="GO" id="GO:0004794">
    <property type="term" value="F:threonine deaminase activity"/>
    <property type="evidence" value="ECO:0007669"/>
    <property type="project" value="UniProtKB-EC"/>
</dbReference>
<evidence type="ECO:0000256" key="10">
    <source>
        <dbReference type="ARBA" id="ARBA00023239"/>
    </source>
</evidence>
<dbReference type="InterPro" id="IPR050147">
    <property type="entry name" value="Ser/Thr_Dehydratase"/>
</dbReference>
<evidence type="ECO:0000256" key="8">
    <source>
        <dbReference type="ARBA" id="ARBA00022533"/>
    </source>
</evidence>
<keyword evidence="9 12" id="KW-0663">Pyridoxal phosphate</keyword>
<dbReference type="SUPFAM" id="SSF53686">
    <property type="entry name" value="Tryptophan synthase beta subunit-like PLP-dependent enzymes"/>
    <property type="match status" value="1"/>
</dbReference>
<evidence type="ECO:0000313" key="15">
    <source>
        <dbReference type="Proteomes" id="UP001649381"/>
    </source>
</evidence>
<evidence type="ECO:0000256" key="7">
    <source>
        <dbReference type="ARBA" id="ARBA00022248"/>
    </source>
</evidence>
<dbReference type="InterPro" id="IPR000634">
    <property type="entry name" value="Ser/Thr_deHydtase_PyrdxlP-BS"/>
</dbReference>
<keyword evidence="8" id="KW-0021">Allosteric enzyme</keyword>
<feature type="domain" description="Tryptophan synthase beta chain-like PALP" evidence="13">
    <location>
        <begin position="3"/>
        <end position="288"/>
    </location>
</feature>
<evidence type="ECO:0000313" key="14">
    <source>
        <dbReference type="EMBL" id="MCF6139518.1"/>
    </source>
</evidence>
<evidence type="ECO:0000256" key="4">
    <source>
        <dbReference type="ARBA" id="ARBA00010869"/>
    </source>
</evidence>
<dbReference type="RefSeq" id="WP_236338757.1">
    <property type="nucleotide sequence ID" value="NZ_JAKIJS010000005.1"/>
</dbReference>
<evidence type="ECO:0000256" key="9">
    <source>
        <dbReference type="ARBA" id="ARBA00022898"/>
    </source>
</evidence>
<evidence type="ECO:0000256" key="6">
    <source>
        <dbReference type="ARBA" id="ARBA00012096"/>
    </source>
</evidence>
<proteinExistence type="inferred from homology"/>
<dbReference type="Proteomes" id="UP001649381">
    <property type="component" value="Unassembled WGS sequence"/>
</dbReference>
<keyword evidence="10 12" id="KW-0456">Lyase</keyword>
<keyword evidence="12" id="KW-0547">Nucleotide-binding</keyword>
<protein>
    <recommendedName>
        <fullName evidence="7 12">L-threonine dehydratase catabolic TdcB</fullName>
        <ecNumber evidence="6 12">4.3.1.19</ecNumber>
    </recommendedName>
    <alternativeName>
        <fullName evidence="12">Threonine deaminase</fullName>
    </alternativeName>
</protein>
<comment type="catalytic activity">
    <reaction evidence="1 12">
        <text>L-threonine = 2-oxobutanoate + NH4(+)</text>
        <dbReference type="Rhea" id="RHEA:22108"/>
        <dbReference type="ChEBI" id="CHEBI:16763"/>
        <dbReference type="ChEBI" id="CHEBI:28938"/>
        <dbReference type="ChEBI" id="CHEBI:57926"/>
        <dbReference type="EC" id="4.3.1.19"/>
    </reaction>
</comment>
<dbReference type="PANTHER" id="PTHR48078:SF6">
    <property type="entry name" value="L-THREONINE DEHYDRATASE CATABOLIC TDCB"/>
    <property type="match status" value="1"/>
</dbReference>
<dbReference type="InterPro" id="IPR001926">
    <property type="entry name" value="TrpB-like_PALP"/>
</dbReference>
<evidence type="ECO:0000256" key="12">
    <source>
        <dbReference type="RuleBase" id="RU363083"/>
    </source>
</evidence>
<evidence type="ECO:0000256" key="3">
    <source>
        <dbReference type="ARBA" id="ARBA00004958"/>
    </source>
</evidence>
<name>A0ABS9H6L3_9BACL</name>
<sequence>MNAVHRTPLKQSHTLNQLTNRQVFLKLENMQRTGSFKLRGALNKICSLTDEEADRGIVCASAGNHAQGVALAASERGISAKIFMPNKTPRAKVEATRSYGADIQLIGETYQESFTAASEEMLAKGSTFVHAFDDEKVMAGQGTVALEMMQQCPDLDTIVVPVGGGGLISGVAVAAKSFHPHIKVVGVQSAGAPATYNHFTGKNKGNLNHVASIADGILVKKPGKRTYPIIEQYVDDMVTVSDEEIAYTILFMLEREKTLVEGAGATAIASLLCNKVEIGQRIGCIVSGGNVDLSKIELYRSLSKRYTEEQRLTSMS</sequence>